<dbReference type="InterPro" id="IPR050471">
    <property type="entry name" value="AB_hydrolase"/>
</dbReference>
<dbReference type="EMBL" id="JBIGHV010000014">
    <property type="protein sequence ID" value="MFG6433662.1"/>
    <property type="molecule type" value="Genomic_DNA"/>
</dbReference>
<gene>
    <name evidence="2" type="ORF">ACG00Y_27410</name>
</gene>
<protein>
    <submittedName>
        <fullName evidence="2">Alpha/beta fold hydrolase</fullName>
    </submittedName>
</protein>
<organism evidence="2 3">
    <name type="scientific">Pelomonas parva</name>
    <dbReference type="NCBI Taxonomy" id="3299032"/>
    <lineage>
        <taxon>Bacteria</taxon>
        <taxon>Pseudomonadati</taxon>
        <taxon>Pseudomonadota</taxon>
        <taxon>Betaproteobacteria</taxon>
        <taxon>Burkholderiales</taxon>
        <taxon>Sphaerotilaceae</taxon>
        <taxon>Roseateles</taxon>
    </lineage>
</organism>
<dbReference type="PRINTS" id="PR00111">
    <property type="entry name" value="ABHYDROLASE"/>
</dbReference>
<name>A0ABW7FEN2_9BURK</name>
<dbReference type="InterPro" id="IPR029058">
    <property type="entry name" value="AB_hydrolase_fold"/>
</dbReference>
<accession>A0ABW7FEN2</accession>
<comment type="caution">
    <text evidence="2">The sequence shown here is derived from an EMBL/GenBank/DDBJ whole genome shotgun (WGS) entry which is preliminary data.</text>
</comment>
<keyword evidence="2" id="KW-0378">Hydrolase</keyword>
<dbReference type="RefSeq" id="WP_394484583.1">
    <property type="nucleotide sequence ID" value="NZ_JBIGHV010000014.1"/>
</dbReference>
<dbReference type="Pfam" id="PF00561">
    <property type="entry name" value="Abhydrolase_1"/>
    <property type="match status" value="1"/>
</dbReference>
<sequence length="241" mass="25764">MALTPLLLLPGLMTDARMWDPVLHALSHERLVVIGQTHVADNMAELAAAAISNMPDGPFAVAGFSLGGYVALELCRQAPERVVGLALIDTSAQADSAEARQNRQRVIDGLVSGGSSFADAIAPFPEKLFHPAHADDPGLRRLLEGMARSVGEAGFIRQQKAAMDRHDRRDVLAKLRGPALVVCGREDKVTPPERAQEMAGLLPGDVELVLVPDAGHLTTLEQPAAVVAPFQRWLAKVDGRV</sequence>
<dbReference type="Proteomes" id="UP001606210">
    <property type="component" value="Unassembled WGS sequence"/>
</dbReference>
<evidence type="ECO:0000313" key="3">
    <source>
        <dbReference type="Proteomes" id="UP001606210"/>
    </source>
</evidence>
<evidence type="ECO:0000259" key="1">
    <source>
        <dbReference type="Pfam" id="PF00561"/>
    </source>
</evidence>
<reference evidence="2 3" key="1">
    <citation type="submission" date="2024-08" db="EMBL/GenBank/DDBJ databases">
        <authorList>
            <person name="Lu H."/>
        </authorList>
    </citation>
    <scope>NUCLEOTIDE SEQUENCE [LARGE SCALE GENOMIC DNA]</scope>
    <source>
        <strain evidence="2 3">LYH14W</strain>
    </source>
</reference>
<keyword evidence="3" id="KW-1185">Reference proteome</keyword>
<dbReference type="GO" id="GO:0016787">
    <property type="term" value="F:hydrolase activity"/>
    <property type="evidence" value="ECO:0007669"/>
    <property type="project" value="UniProtKB-KW"/>
</dbReference>
<proteinExistence type="predicted"/>
<dbReference type="PANTHER" id="PTHR43433:SF4">
    <property type="entry name" value="NON-HEME CHLOROPEROXIDASE-RELATED"/>
    <property type="match status" value="1"/>
</dbReference>
<dbReference type="Gene3D" id="3.40.50.1820">
    <property type="entry name" value="alpha/beta hydrolase"/>
    <property type="match status" value="1"/>
</dbReference>
<dbReference type="SUPFAM" id="SSF53474">
    <property type="entry name" value="alpha/beta-Hydrolases"/>
    <property type="match status" value="1"/>
</dbReference>
<dbReference type="PANTHER" id="PTHR43433">
    <property type="entry name" value="HYDROLASE, ALPHA/BETA FOLD FAMILY PROTEIN"/>
    <property type="match status" value="1"/>
</dbReference>
<evidence type="ECO:0000313" key="2">
    <source>
        <dbReference type="EMBL" id="MFG6433662.1"/>
    </source>
</evidence>
<dbReference type="InterPro" id="IPR000073">
    <property type="entry name" value="AB_hydrolase_1"/>
</dbReference>
<feature type="domain" description="AB hydrolase-1" evidence="1">
    <location>
        <begin position="41"/>
        <end position="221"/>
    </location>
</feature>